<sequence length="61" mass="6340">MIAGLVVTFGGMLLLVIQLVVIRYYIKENVPCSGRPLFGVLGSVACGIVIAGTGLVLLYAS</sequence>
<keyword evidence="1" id="KW-1133">Transmembrane helix</keyword>
<gene>
    <name evidence="2" type="ORF">LCGC14_0970990</name>
</gene>
<feature type="transmembrane region" description="Helical" evidence="1">
    <location>
        <begin position="6"/>
        <end position="26"/>
    </location>
</feature>
<feature type="transmembrane region" description="Helical" evidence="1">
    <location>
        <begin position="38"/>
        <end position="60"/>
    </location>
</feature>
<dbReference type="AlphaFoldDB" id="A0A0F9QUW4"/>
<evidence type="ECO:0000256" key="1">
    <source>
        <dbReference type="SAM" id="Phobius"/>
    </source>
</evidence>
<accession>A0A0F9QUW4</accession>
<keyword evidence="1" id="KW-0472">Membrane</keyword>
<proteinExistence type="predicted"/>
<reference evidence="2" key="1">
    <citation type="journal article" date="2015" name="Nature">
        <title>Complex archaea that bridge the gap between prokaryotes and eukaryotes.</title>
        <authorList>
            <person name="Spang A."/>
            <person name="Saw J.H."/>
            <person name="Jorgensen S.L."/>
            <person name="Zaremba-Niedzwiedzka K."/>
            <person name="Martijn J."/>
            <person name="Lind A.E."/>
            <person name="van Eijk R."/>
            <person name="Schleper C."/>
            <person name="Guy L."/>
            <person name="Ettema T.J."/>
        </authorList>
    </citation>
    <scope>NUCLEOTIDE SEQUENCE</scope>
</reference>
<organism evidence="2">
    <name type="scientific">marine sediment metagenome</name>
    <dbReference type="NCBI Taxonomy" id="412755"/>
    <lineage>
        <taxon>unclassified sequences</taxon>
        <taxon>metagenomes</taxon>
        <taxon>ecological metagenomes</taxon>
    </lineage>
</organism>
<protein>
    <submittedName>
        <fullName evidence="2">Uncharacterized protein</fullName>
    </submittedName>
</protein>
<dbReference type="EMBL" id="LAZR01003569">
    <property type="protein sequence ID" value="KKN16941.1"/>
    <property type="molecule type" value="Genomic_DNA"/>
</dbReference>
<comment type="caution">
    <text evidence="2">The sequence shown here is derived from an EMBL/GenBank/DDBJ whole genome shotgun (WGS) entry which is preliminary data.</text>
</comment>
<name>A0A0F9QUW4_9ZZZZ</name>
<keyword evidence="1" id="KW-0812">Transmembrane</keyword>
<evidence type="ECO:0000313" key="2">
    <source>
        <dbReference type="EMBL" id="KKN16941.1"/>
    </source>
</evidence>